<proteinExistence type="inferred from homology"/>
<dbReference type="RefSeq" id="WP_166843246.1">
    <property type="nucleotide sequence ID" value="NZ_JAAONY010000002.1"/>
</dbReference>
<comment type="catalytic activity">
    <reaction evidence="8">
        <text>DNA(n) + a 2'-deoxyribonucleoside 5'-triphosphate = DNA(n+1) + diphosphate</text>
        <dbReference type="Rhea" id="RHEA:22508"/>
        <dbReference type="Rhea" id="RHEA-COMP:17339"/>
        <dbReference type="Rhea" id="RHEA-COMP:17340"/>
        <dbReference type="ChEBI" id="CHEBI:33019"/>
        <dbReference type="ChEBI" id="CHEBI:61560"/>
        <dbReference type="ChEBI" id="CHEBI:173112"/>
        <dbReference type="EC" id="2.7.7.7"/>
    </reaction>
</comment>
<accession>A0A7X0JVI5</accession>
<dbReference type="InterPro" id="IPR010372">
    <property type="entry name" value="DNA_pol3_delta_N"/>
</dbReference>
<dbReference type="Pfam" id="PF14840">
    <property type="entry name" value="DNA_pol3_delt_C"/>
    <property type="match status" value="1"/>
</dbReference>
<evidence type="ECO:0000256" key="1">
    <source>
        <dbReference type="ARBA" id="ARBA00012417"/>
    </source>
</evidence>
<keyword evidence="6" id="KW-0239">DNA-directed DNA polymerase</keyword>
<dbReference type="AlphaFoldDB" id="A0A7X0JVI5"/>
<dbReference type="SUPFAM" id="SSF52540">
    <property type="entry name" value="P-loop containing nucleoside triphosphate hydrolases"/>
    <property type="match status" value="1"/>
</dbReference>
<gene>
    <name evidence="12" type="ORF">HNR48_003222</name>
</gene>
<evidence type="ECO:0000256" key="8">
    <source>
        <dbReference type="ARBA" id="ARBA00049244"/>
    </source>
</evidence>
<reference evidence="12 13" key="1">
    <citation type="submission" date="2020-08" db="EMBL/GenBank/DDBJ databases">
        <title>Genomic Encyclopedia of Type Strains, Phase IV (KMG-IV): sequencing the most valuable type-strain genomes for metagenomic binning, comparative biology and taxonomic classification.</title>
        <authorList>
            <person name="Goeker M."/>
        </authorList>
    </citation>
    <scope>NUCLEOTIDE SEQUENCE [LARGE SCALE GENOMIC DNA]</scope>
    <source>
        <strain evidence="12 13">DSM 22368</strain>
    </source>
</reference>
<dbReference type="PANTHER" id="PTHR34388">
    <property type="entry name" value="DNA POLYMERASE III SUBUNIT DELTA"/>
    <property type="match status" value="1"/>
</dbReference>
<feature type="domain" description="DNA polymerase III subunit delta C-terminal" evidence="11">
    <location>
        <begin position="215"/>
        <end position="335"/>
    </location>
</feature>
<name>A0A7X0JVI5_9GAMM</name>
<dbReference type="FunCoup" id="A0A7X0JVI5">
    <property type="interactions" value="179"/>
</dbReference>
<dbReference type="InParanoid" id="A0A7X0JVI5"/>
<dbReference type="GO" id="GO:0003677">
    <property type="term" value="F:DNA binding"/>
    <property type="evidence" value="ECO:0007669"/>
    <property type="project" value="InterPro"/>
</dbReference>
<dbReference type="GO" id="GO:0009360">
    <property type="term" value="C:DNA polymerase III complex"/>
    <property type="evidence" value="ECO:0007669"/>
    <property type="project" value="UniProtKB-UniRule"/>
</dbReference>
<dbReference type="Gene3D" id="1.10.8.60">
    <property type="match status" value="1"/>
</dbReference>
<evidence type="ECO:0000259" key="11">
    <source>
        <dbReference type="Pfam" id="PF14840"/>
    </source>
</evidence>
<evidence type="ECO:0000259" key="10">
    <source>
        <dbReference type="Pfam" id="PF06144"/>
    </source>
</evidence>
<dbReference type="EC" id="2.7.7.7" evidence="1 9"/>
<dbReference type="Gene3D" id="3.40.50.300">
    <property type="entry name" value="P-loop containing nucleotide triphosphate hydrolases"/>
    <property type="match status" value="1"/>
</dbReference>
<evidence type="ECO:0000256" key="3">
    <source>
        <dbReference type="ARBA" id="ARBA00022679"/>
    </source>
</evidence>
<evidence type="ECO:0000256" key="7">
    <source>
        <dbReference type="ARBA" id="ARBA00034754"/>
    </source>
</evidence>
<comment type="similarity">
    <text evidence="7">Belongs to the DNA polymerase HolA subunit family.</text>
</comment>
<dbReference type="InterPro" id="IPR005790">
    <property type="entry name" value="DNA_polIII_delta"/>
</dbReference>
<evidence type="ECO:0000313" key="12">
    <source>
        <dbReference type="EMBL" id="MBB6522937.1"/>
    </source>
</evidence>
<dbReference type="Proteomes" id="UP000528457">
    <property type="component" value="Unassembled WGS sequence"/>
</dbReference>
<keyword evidence="5" id="KW-0235">DNA replication</keyword>
<sequence length="349" mass="38766">MAKLRAEQLQASLKKELKPVYLISGEEPLLAQELADEVRASARKQGFTEREVLHVDRSFDWNLLLDSANAMSLFAEKKIIELNMPGGKPGTEGSKALVQFCDNANDDNILLIHSGKLDQSQQRSKWFKALEKLGHCVQIWPIKAAQLPHWIKQRLQQAQLSADPQAIEILCARVEGNLLAAAQEIEKLKLLAEEQHISSDLMNSVVANSARYDIFDLADKALMGDAQACTRTLQGLKSEGTDAIPVLWALAREIRSLNQIAHAQDQGQNFDWAAKNAGVWDKRKPLVGAALRRLNKAQLELLLRKANGIDKAAKGMRKADAWSELMDLCLCLCGQNSLHPSLQRLSLSL</sequence>
<dbReference type="InterPro" id="IPR027417">
    <property type="entry name" value="P-loop_NTPase"/>
</dbReference>
<dbReference type="GO" id="GO:0006261">
    <property type="term" value="P:DNA-templated DNA replication"/>
    <property type="evidence" value="ECO:0007669"/>
    <property type="project" value="TreeGrafter"/>
</dbReference>
<feature type="domain" description="DNA polymerase III delta N-terminal" evidence="10">
    <location>
        <begin position="21"/>
        <end position="137"/>
    </location>
</feature>
<dbReference type="CDD" id="cd18138">
    <property type="entry name" value="HLD_clamp_pol_III_delta"/>
    <property type="match status" value="1"/>
</dbReference>
<dbReference type="InterPro" id="IPR032780">
    <property type="entry name" value="DNA_pol3_delt_C"/>
</dbReference>
<comment type="caution">
    <text evidence="12">The sequence shown here is derived from an EMBL/GenBank/DDBJ whole genome shotgun (WGS) entry which is preliminary data.</text>
</comment>
<protein>
    <recommendedName>
        <fullName evidence="2 9">DNA polymerase III subunit delta</fullName>
        <ecNumber evidence="1 9">2.7.7.7</ecNumber>
    </recommendedName>
</protein>
<evidence type="ECO:0000256" key="5">
    <source>
        <dbReference type="ARBA" id="ARBA00022705"/>
    </source>
</evidence>
<dbReference type="EMBL" id="JACHHT010000002">
    <property type="protein sequence ID" value="MBB6522937.1"/>
    <property type="molecule type" value="Genomic_DNA"/>
</dbReference>
<organism evidence="12 13">
    <name type="scientific">Pseudoteredinibacter isoporae</name>
    <dbReference type="NCBI Taxonomy" id="570281"/>
    <lineage>
        <taxon>Bacteria</taxon>
        <taxon>Pseudomonadati</taxon>
        <taxon>Pseudomonadota</taxon>
        <taxon>Gammaproteobacteria</taxon>
        <taxon>Cellvibrionales</taxon>
        <taxon>Cellvibrionaceae</taxon>
        <taxon>Pseudoteredinibacter</taxon>
    </lineage>
</organism>
<evidence type="ECO:0000313" key="13">
    <source>
        <dbReference type="Proteomes" id="UP000528457"/>
    </source>
</evidence>
<dbReference type="PANTHER" id="PTHR34388:SF1">
    <property type="entry name" value="DNA POLYMERASE III SUBUNIT DELTA"/>
    <property type="match status" value="1"/>
</dbReference>
<evidence type="ECO:0000256" key="2">
    <source>
        <dbReference type="ARBA" id="ARBA00017703"/>
    </source>
</evidence>
<dbReference type="SUPFAM" id="SSF48019">
    <property type="entry name" value="post-AAA+ oligomerization domain-like"/>
    <property type="match status" value="1"/>
</dbReference>
<evidence type="ECO:0000256" key="4">
    <source>
        <dbReference type="ARBA" id="ARBA00022695"/>
    </source>
</evidence>
<keyword evidence="3 12" id="KW-0808">Transferase</keyword>
<dbReference type="InterPro" id="IPR008921">
    <property type="entry name" value="DNA_pol3_clamp-load_cplx_C"/>
</dbReference>
<evidence type="ECO:0000256" key="9">
    <source>
        <dbReference type="NCBIfam" id="TIGR01128"/>
    </source>
</evidence>
<dbReference type="NCBIfam" id="TIGR01128">
    <property type="entry name" value="holA"/>
    <property type="match status" value="1"/>
</dbReference>
<keyword evidence="4 12" id="KW-0548">Nucleotidyltransferase</keyword>
<dbReference type="Gene3D" id="1.20.272.10">
    <property type="match status" value="1"/>
</dbReference>
<dbReference type="GO" id="GO:0003887">
    <property type="term" value="F:DNA-directed DNA polymerase activity"/>
    <property type="evidence" value="ECO:0007669"/>
    <property type="project" value="UniProtKB-UniRule"/>
</dbReference>
<dbReference type="Pfam" id="PF06144">
    <property type="entry name" value="DNA_pol3_delta"/>
    <property type="match status" value="1"/>
</dbReference>
<keyword evidence="13" id="KW-1185">Reference proteome</keyword>
<evidence type="ECO:0000256" key="6">
    <source>
        <dbReference type="ARBA" id="ARBA00022932"/>
    </source>
</evidence>